<dbReference type="RefSeq" id="WP_132420386.1">
    <property type="nucleotide sequence ID" value="NZ_SKFG01000043.1"/>
</dbReference>
<keyword evidence="1" id="KW-0732">Signal</keyword>
<name>A0A4R4E076_9BACL</name>
<protein>
    <submittedName>
        <fullName evidence="2">Uncharacterized protein</fullName>
    </submittedName>
</protein>
<evidence type="ECO:0000256" key="1">
    <source>
        <dbReference type="SAM" id="SignalP"/>
    </source>
</evidence>
<feature type="chain" id="PRO_5039628995" evidence="1">
    <location>
        <begin position="27"/>
        <end position="315"/>
    </location>
</feature>
<dbReference type="OrthoDB" id="2475185at2"/>
<dbReference type="EMBL" id="SKFG01000043">
    <property type="protein sequence ID" value="TCZ70950.1"/>
    <property type="molecule type" value="Genomic_DNA"/>
</dbReference>
<organism evidence="2 3">
    <name type="scientific">Paenibacillus albiflavus</name>
    <dbReference type="NCBI Taxonomy" id="2545760"/>
    <lineage>
        <taxon>Bacteria</taxon>
        <taxon>Bacillati</taxon>
        <taxon>Bacillota</taxon>
        <taxon>Bacilli</taxon>
        <taxon>Bacillales</taxon>
        <taxon>Paenibacillaceae</taxon>
        <taxon>Paenibacillus</taxon>
    </lineage>
</organism>
<keyword evidence="3" id="KW-1185">Reference proteome</keyword>
<accession>A0A4R4E076</accession>
<comment type="caution">
    <text evidence="2">The sequence shown here is derived from an EMBL/GenBank/DDBJ whole genome shotgun (WGS) entry which is preliminary data.</text>
</comment>
<reference evidence="2 3" key="1">
    <citation type="submission" date="2019-03" db="EMBL/GenBank/DDBJ databases">
        <authorList>
            <person name="Kim M.K.M."/>
        </authorList>
    </citation>
    <scope>NUCLEOTIDE SEQUENCE [LARGE SCALE GENOMIC DNA]</scope>
    <source>
        <strain evidence="2 3">18JY21-1</strain>
    </source>
</reference>
<feature type="signal peptide" evidence="1">
    <location>
        <begin position="1"/>
        <end position="26"/>
    </location>
</feature>
<proteinExistence type="predicted"/>
<evidence type="ECO:0000313" key="3">
    <source>
        <dbReference type="Proteomes" id="UP000295418"/>
    </source>
</evidence>
<sequence>MFTAFWRNSVIALAAILSLVSTPHNVADATVISQTKTDIAQVNLNTAPDVSLDDRIKSWIDTLSKQPGWENWKNAKWTSNPLGPGMHGWIVELSDNSQAIGYLVVLATEDGDYILSEYGKGGSPLFNKQTLAEALVNQGMVNEDIGNVVVQIDEVHPIDPNANIYVQRFYRNALEAFWRVEMEDRIAYLDANTGEKLPLDQLPNLEMNSVTQAPYKLSGSPNTLMLPAFDPYEQLTWVTAEPLPIKQLADLQTALKANPRLTYVSNLYEDAHHVPVAVLGYAKWQDNNGTYLIIEQNGERYIPLSTALLLGFFYS</sequence>
<gene>
    <name evidence="2" type="ORF">E0485_22950</name>
</gene>
<dbReference type="Proteomes" id="UP000295418">
    <property type="component" value="Unassembled WGS sequence"/>
</dbReference>
<evidence type="ECO:0000313" key="2">
    <source>
        <dbReference type="EMBL" id="TCZ70950.1"/>
    </source>
</evidence>
<dbReference type="AlphaFoldDB" id="A0A4R4E076"/>